<evidence type="ECO:0000313" key="2">
    <source>
        <dbReference type="Proteomes" id="UP001057402"/>
    </source>
</evidence>
<reference evidence="2" key="1">
    <citation type="journal article" date="2023" name="Front. Plant Sci.">
        <title>Chromosomal-level genome assembly of Melastoma candidum provides insights into trichome evolution.</title>
        <authorList>
            <person name="Zhong Y."/>
            <person name="Wu W."/>
            <person name="Sun C."/>
            <person name="Zou P."/>
            <person name="Liu Y."/>
            <person name="Dai S."/>
            <person name="Zhou R."/>
        </authorList>
    </citation>
    <scope>NUCLEOTIDE SEQUENCE [LARGE SCALE GENOMIC DNA]</scope>
</reference>
<accession>A0ACB9L0C4</accession>
<organism evidence="1 2">
    <name type="scientific">Melastoma candidum</name>
    <dbReference type="NCBI Taxonomy" id="119954"/>
    <lineage>
        <taxon>Eukaryota</taxon>
        <taxon>Viridiplantae</taxon>
        <taxon>Streptophyta</taxon>
        <taxon>Embryophyta</taxon>
        <taxon>Tracheophyta</taxon>
        <taxon>Spermatophyta</taxon>
        <taxon>Magnoliopsida</taxon>
        <taxon>eudicotyledons</taxon>
        <taxon>Gunneridae</taxon>
        <taxon>Pentapetalae</taxon>
        <taxon>rosids</taxon>
        <taxon>malvids</taxon>
        <taxon>Myrtales</taxon>
        <taxon>Melastomataceae</taxon>
        <taxon>Melastomatoideae</taxon>
        <taxon>Melastomateae</taxon>
        <taxon>Melastoma</taxon>
    </lineage>
</organism>
<dbReference type="EMBL" id="CM042891">
    <property type="protein sequence ID" value="KAI4302930.1"/>
    <property type="molecule type" value="Genomic_DNA"/>
</dbReference>
<dbReference type="Proteomes" id="UP001057402">
    <property type="component" value="Chromosome 12"/>
</dbReference>
<evidence type="ECO:0000313" key="1">
    <source>
        <dbReference type="EMBL" id="KAI4302930.1"/>
    </source>
</evidence>
<keyword evidence="2" id="KW-1185">Reference proteome</keyword>
<protein>
    <submittedName>
        <fullName evidence="1">Uncharacterized protein</fullName>
    </submittedName>
</protein>
<gene>
    <name evidence="1" type="ORF">MLD38_038619</name>
</gene>
<proteinExistence type="predicted"/>
<sequence length="199" mass="22434">MLFWLFFLLGTLAVIMASQAVISSSCSIIKQSQSLGCFPYVKVLHTTRWVQGSIYIPEVNWILMVMCLAITTSFRYLNHVAIAYGTTSTTVALITSWIESLFINRVWHKHLVISVLFFLSFGVVESGDGLPYIGEPRTSQRWVVHSSPLGAFHLRNVRVELWHPKEVVVFVCVKIVPVGEVPRGSCRTQVIQTLPMHCP</sequence>
<name>A0ACB9L0C4_9MYRT</name>
<comment type="caution">
    <text evidence="1">The sequence shown here is derived from an EMBL/GenBank/DDBJ whole genome shotgun (WGS) entry which is preliminary data.</text>
</comment>